<feature type="chain" id="PRO_5043707183" evidence="1">
    <location>
        <begin position="22"/>
        <end position="184"/>
    </location>
</feature>
<evidence type="ECO:0000313" key="4">
    <source>
        <dbReference type="Proteomes" id="UP001161247"/>
    </source>
</evidence>
<dbReference type="Proteomes" id="UP001161247">
    <property type="component" value="Chromosome 7"/>
</dbReference>
<feature type="domain" description="DUF3456" evidence="2">
    <location>
        <begin position="28"/>
        <end position="168"/>
    </location>
</feature>
<evidence type="ECO:0000313" key="3">
    <source>
        <dbReference type="EMBL" id="CAI9114332.1"/>
    </source>
</evidence>
<gene>
    <name evidence="3" type="ORF">OLC1_LOCUS21119</name>
</gene>
<dbReference type="Pfam" id="PF11938">
    <property type="entry name" value="DUF3456"/>
    <property type="match status" value="1"/>
</dbReference>
<feature type="signal peptide" evidence="1">
    <location>
        <begin position="1"/>
        <end position="21"/>
    </location>
</feature>
<dbReference type="AlphaFoldDB" id="A0AAV1E4G9"/>
<dbReference type="EMBL" id="OX459124">
    <property type="protein sequence ID" value="CAI9114332.1"/>
    <property type="molecule type" value="Genomic_DNA"/>
</dbReference>
<dbReference type="PANTHER" id="PTHR13341:SF2">
    <property type="entry name" value="PROTEIN SEELE"/>
    <property type="match status" value="1"/>
</dbReference>
<protein>
    <submittedName>
        <fullName evidence="3">OLC1v1015042C3</fullName>
    </submittedName>
</protein>
<organism evidence="3 4">
    <name type="scientific">Oldenlandia corymbosa var. corymbosa</name>
    <dbReference type="NCBI Taxonomy" id="529605"/>
    <lineage>
        <taxon>Eukaryota</taxon>
        <taxon>Viridiplantae</taxon>
        <taxon>Streptophyta</taxon>
        <taxon>Embryophyta</taxon>
        <taxon>Tracheophyta</taxon>
        <taxon>Spermatophyta</taxon>
        <taxon>Magnoliopsida</taxon>
        <taxon>eudicotyledons</taxon>
        <taxon>Gunneridae</taxon>
        <taxon>Pentapetalae</taxon>
        <taxon>asterids</taxon>
        <taxon>lamiids</taxon>
        <taxon>Gentianales</taxon>
        <taxon>Rubiaceae</taxon>
        <taxon>Rubioideae</taxon>
        <taxon>Spermacoceae</taxon>
        <taxon>Hedyotis-Oldenlandia complex</taxon>
        <taxon>Oldenlandia</taxon>
    </lineage>
</organism>
<accession>A0AAV1E4G9</accession>
<dbReference type="InterPro" id="IPR021852">
    <property type="entry name" value="DUF3456"/>
</dbReference>
<name>A0AAV1E4G9_OLDCO</name>
<dbReference type="PANTHER" id="PTHR13341">
    <property type="entry name" value="MIR-INTERACTING SAPOSIN-LIKE PROTEIN"/>
    <property type="match status" value="1"/>
</dbReference>
<evidence type="ECO:0000256" key="1">
    <source>
        <dbReference type="SAM" id="SignalP"/>
    </source>
</evidence>
<keyword evidence="4" id="KW-1185">Reference proteome</keyword>
<keyword evidence="1" id="KW-0732">Signal</keyword>
<evidence type="ECO:0000259" key="2">
    <source>
        <dbReference type="Pfam" id="PF11938"/>
    </source>
</evidence>
<sequence>MGKKPLLGLTFVVAMLSIVSSVISIDDKCSACTAIAEELERGLMNERPKNHLDMRHRLDSKGQRQGRVIDYRVSELRVVDLLDGLCDKMQDYTLEKVESGSQVWVKVNNWDAVKTNKQEARAHSKDISSFCGRLLEETEDELSDLIKQGSVKVGGVSKVLCEDLGRYCDQTSINANNDEIADEL</sequence>
<reference evidence="3" key="1">
    <citation type="submission" date="2023-03" db="EMBL/GenBank/DDBJ databases">
        <authorList>
            <person name="Julca I."/>
        </authorList>
    </citation>
    <scope>NUCLEOTIDE SEQUENCE</scope>
</reference>
<proteinExistence type="predicted"/>
<dbReference type="InterPro" id="IPR042415">
    <property type="entry name" value="CNPY"/>
</dbReference>